<feature type="active site" description="Proton acceptor" evidence="13">
    <location>
        <position position="50"/>
    </location>
</feature>
<evidence type="ECO:0000256" key="8">
    <source>
        <dbReference type="ARBA" id="ARBA00022801"/>
    </source>
</evidence>
<organism evidence="17 18">
    <name type="scientific">Lactovum miscens</name>
    <dbReference type="NCBI Taxonomy" id="190387"/>
    <lineage>
        <taxon>Bacteria</taxon>
        <taxon>Bacillati</taxon>
        <taxon>Bacillota</taxon>
        <taxon>Bacilli</taxon>
        <taxon>Lactobacillales</taxon>
        <taxon>Streptococcaceae</taxon>
        <taxon>Lactovum</taxon>
    </lineage>
</organism>
<evidence type="ECO:0000313" key="17">
    <source>
        <dbReference type="EMBL" id="MBB5888641.1"/>
    </source>
</evidence>
<keyword evidence="10" id="KW-0573">Peptidoglycan synthesis</keyword>
<dbReference type="PANTHER" id="PTHR21581:SF11">
    <property type="entry name" value="D-ALANYL-D-ALANINE CARBOXYPEPTIDASE DACA"/>
    <property type="match status" value="1"/>
</dbReference>
<dbReference type="EC" id="3.4.16.4" evidence="4"/>
<evidence type="ECO:0000256" key="2">
    <source>
        <dbReference type="ARBA" id="ARBA00004752"/>
    </source>
</evidence>
<dbReference type="EMBL" id="JACHHV010000035">
    <property type="protein sequence ID" value="MBB5888641.1"/>
    <property type="molecule type" value="Genomic_DNA"/>
</dbReference>
<dbReference type="GO" id="GO:0009002">
    <property type="term" value="F:serine-type D-Ala-D-Ala carboxypeptidase activity"/>
    <property type="evidence" value="ECO:0007669"/>
    <property type="project" value="UniProtKB-EC"/>
</dbReference>
<dbReference type="InterPro" id="IPR018044">
    <property type="entry name" value="Peptidase_S11"/>
</dbReference>
<accession>A0A841CAQ5</accession>
<protein>
    <recommendedName>
        <fullName evidence="4">serine-type D-Ala-D-Ala carboxypeptidase</fullName>
        <ecNumber evidence="4">3.4.16.4</ecNumber>
    </recommendedName>
</protein>
<evidence type="ECO:0000256" key="7">
    <source>
        <dbReference type="ARBA" id="ARBA00022729"/>
    </source>
</evidence>
<keyword evidence="6" id="KW-0645">Protease</keyword>
<dbReference type="Gene3D" id="3.40.710.10">
    <property type="entry name" value="DD-peptidase/beta-lactamase superfamily"/>
    <property type="match status" value="1"/>
</dbReference>
<dbReference type="GO" id="GO:0071555">
    <property type="term" value="P:cell wall organization"/>
    <property type="evidence" value="ECO:0007669"/>
    <property type="project" value="UniProtKB-KW"/>
</dbReference>
<dbReference type="SMART" id="SM00936">
    <property type="entry name" value="PBP5_C"/>
    <property type="match status" value="1"/>
</dbReference>
<comment type="caution">
    <text evidence="17">The sequence shown here is derived from an EMBL/GenBank/DDBJ whole genome shotgun (WGS) entry which is preliminary data.</text>
</comment>
<dbReference type="PANTHER" id="PTHR21581">
    <property type="entry name" value="D-ALANYL-D-ALANINE CARBOXYPEPTIDASE"/>
    <property type="match status" value="1"/>
</dbReference>
<evidence type="ECO:0000256" key="6">
    <source>
        <dbReference type="ARBA" id="ARBA00022670"/>
    </source>
</evidence>
<dbReference type="InterPro" id="IPR015956">
    <property type="entry name" value="Peniciliin-bd_prot_C_sf"/>
</dbReference>
<evidence type="ECO:0000256" key="12">
    <source>
        <dbReference type="ARBA" id="ARBA00034000"/>
    </source>
</evidence>
<evidence type="ECO:0000256" key="13">
    <source>
        <dbReference type="PIRSR" id="PIRSR618044-1"/>
    </source>
</evidence>
<feature type="active site" evidence="13">
    <location>
        <position position="111"/>
    </location>
</feature>
<dbReference type="Proteomes" id="UP000562464">
    <property type="component" value="Unassembled WGS sequence"/>
</dbReference>
<dbReference type="AlphaFoldDB" id="A0A841CAQ5"/>
<keyword evidence="9" id="KW-0133">Cell shape</keyword>
<evidence type="ECO:0000256" key="14">
    <source>
        <dbReference type="PIRSR" id="PIRSR618044-2"/>
    </source>
</evidence>
<comment type="similarity">
    <text evidence="3 15">Belongs to the peptidase S11 family.</text>
</comment>
<feature type="domain" description="Peptidase S11 D-Ala-D-Ala carboxypeptidase A C-terminal" evidence="16">
    <location>
        <begin position="291"/>
        <end position="390"/>
    </location>
</feature>
<evidence type="ECO:0000256" key="4">
    <source>
        <dbReference type="ARBA" id="ARBA00012448"/>
    </source>
</evidence>
<dbReference type="UniPathway" id="UPA00219"/>
<evidence type="ECO:0000256" key="1">
    <source>
        <dbReference type="ARBA" id="ARBA00003217"/>
    </source>
</evidence>
<dbReference type="InterPro" id="IPR012907">
    <property type="entry name" value="Peptidase_S11_C"/>
</dbReference>
<dbReference type="Pfam" id="PF00768">
    <property type="entry name" value="Peptidase_S11"/>
    <property type="match status" value="1"/>
</dbReference>
<comment type="pathway">
    <text evidence="2">Cell wall biogenesis; peptidoglycan biosynthesis.</text>
</comment>
<dbReference type="RefSeq" id="WP_183540890.1">
    <property type="nucleotide sequence ID" value="NZ_JACHHV010000035.1"/>
</dbReference>
<keyword evidence="7" id="KW-0732">Signal</keyword>
<dbReference type="InterPro" id="IPR012338">
    <property type="entry name" value="Beta-lactam/transpept-like"/>
</dbReference>
<dbReference type="InterPro" id="IPR001967">
    <property type="entry name" value="Peptidase_S11_N"/>
</dbReference>
<dbReference type="SUPFAM" id="SSF69189">
    <property type="entry name" value="Penicillin-binding protein associated domain"/>
    <property type="match status" value="1"/>
</dbReference>
<evidence type="ECO:0000256" key="9">
    <source>
        <dbReference type="ARBA" id="ARBA00022960"/>
    </source>
</evidence>
<keyword evidence="8 17" id="KW-0378">Hydrolase</keyword>
<dbReference type="Gene3D" id="2.60.410.10">
    <property type="entry name" value="D-Ala-D-Ala carboxypeptidase, C-terminal domain"/>
    <property type="match status" value="1"/>
</dbReference>
<dbReference type="Pfam" id="PF07943">
    <property type="entry name" value="PBP5_C"/>
    <property type="match status" value="1"/>
</dbReference>
<dbReference type="GO" id="GO:0009252">
    <property type="term" value="P:peptidoglycan biosynthetic process"/>
    <property type="evidence" value="ECO:0007669"/>
    <property type="project" value="UniProtKB-UniPathway"/>
</dbReference>
<evidence type="ECO:0000256" key="10">
    <source>
        <dbReference type="ARBA" id="ARBA00022984"/>
    </source>
</evidence>
<keyword evidence="11" id="KW-0961">Cell wall biogenesis/degradation</keyword>
<dbReference type="InterPro" id="IPR037167">
    <property type="entry name" value="Peptidase_S11_C_sf"/>
</dbReference>
<dbReference type="GO" id="GO:0008360">
    <property type="term" value="P:regulation of cell shape"/>
    <property type="evidence" value="ECO:0007669"/>
    <property type="project" value="UniProtKB-KW"/>
</dbReference>
<evidence type="ECO:0000313" key="18">
    <source>
        <dbReference type="Proteomes" id="UP000562464"/>
    </source>
</evidence>
<dbReference type="GO" id="GO:0006508">
    <property type="term" value="P:proteolysis"/>
    <property type="evidence" value="ECO:0007669"/>
    <property type="project" value="UniProtKB-KW"/>
</dbReference>
<keyword evidence="5 17" id="KW-0121">Carboxypeptidase</keyword>
<dbReference type="PRINTS" id="PR00725">
    <property type="entry name" value="DADACBPTASE1"/>
</dbReference>
<gene>
    <name evidence="17" type="ORF">HNQ37_001544</name>
</gene>
<name>A0A841CAQ5_9LACT</name>
<feature type="binding site" evidence="14">
    <location>
        <position position="237"/>
    </location>
    <ligand>
        <name>substrate</name>
    </ligand>
</feature>
<evidence type="ECO:0000256" key="3">
    <source>
        <dbReference type="ARBA" id="ARBA00007164"/>
    </source>
</evidence>
<evidence type="ECO:0000256" key="5">
    <source>
        <dbReference type="ARBA" id="ARBA00022645"/>
    </source>
</evidence>
<keyword evidence="18" id="KW-1185">Reference proteome</keyword>
<dbReference type="SUPFAM" id="SSF56601">
    <property type="entry name" value="beta-lactamase/transpeptidase-like"/>
    <property type="match status" value="1"/>
</dbReference>
<feature type="active site" description="Acyl-ester intermediate" evidence="13">
    <location>
        <position position="47"/>
    </location>
</feature>
<proteinExistence type="inferred from homology"/>
<evidence type="ECO:0000256" key="15">
    <source>
        <dbReference type="RuleBase" id="RU004016"/>
    </source>
</evidence>
<comment type="catalytic activity">
    <reaction evidence="12">
        <text>Preferential cleavage: (Ac)2-L-Lys-D-Ala-|-D-Ala. Also transpeptidation of peptidyl-alanyl moieties that are N-acyl substituents of D-alanine.</text>
        <dbReference type="EC" id="3.4.16.4"/>
    </reaction>
</comment>
<reference evidence="17 18" key="1">
    <citation type="submission" date="2020-08" db="EMBL/GenBank/DDBJ databases">
        <title>Genomic Encyclopedia of Type Strains, Phase IV (KMG-IV): sequencing the most valuable type-strain genomes for metagenomic binning, comparative biology and taxonomic classification.</title>
        <authorList>
            <person name="Goeker M."/>
        </authorList>
    </citation>
    <scope>NUCLEOTIDE SEQUENCE [LARGE SCALE GENOMIC DNA]</scope>
    <source>
        <strain evidence="17 18">DSM 14925</strain>
    </source>
</reference>
<comment type="function">
    <text evidence="1">Removes C-terminal D-alanyl residues from sugar-peptide cell wall precursors.</text>
</comment>
<evidence type="ECO:0000259" key="16">
    <source>
        <dbReference type="SMART" id="SM00936"/>
    </source>
</evidence>
<evidence type="ECO:0000256" key="11">
    <source>
        <dbReference type="ARBA" id="ARBA00023316"/>
    </source>
</evidence>
<sequence length="407" mass="44490">MFHGSATSADLNNTFQLKANAAIAVDASSGKILYDQYGSKQGQGIASITKLLTVYMVYKNIAEGKLEWSDKVKPSDYAYNLTQDPAASNIQMVKGESFTVQDLVNACLLPSANSAAITLAEKIGGTEPKFVDQMKQQLKQWGITDEVLINSSGLNNSDLPQAYWYPGTSQDSENTMSAKDVATIAIHLIKDFPDVLNITNKPEIIFDKGGNSETMMENTDYMLPGKAYSFSGVDGLKTGTTALAGTCFVATANQNGFRVITVVLGADESVYGENSRFTETQALMENVYSHWKIQTLVTKGQSIKKYTKINITDGKSKTTNLVADANLSIPVIDNETPGYQFNKVSENLTAPIKKGEQLTKVTLLENDRLGYLNGFREPEFSLVAQKSVQKENSIILFFKHLINKASS</sequence>